<name>A0A3T0EAE4_9PROT</name>
<gene>
    <name evidence="1" type="ORF">X907_1719</name>
</gene>
<accession>A0A3T0EAE4</accession>
<sequence>MARGALSYVRAGRADRKPLASRNIGARHWVSTRPSADVMYQCRTVA</sequence>
<dbReference type="AlphaFoldDB" id="A0A3T0EAE4"/>
<reference evidence="1 2" key="1">
    <citation type="submission" date="2016-12" db="EMBL/GenBank/DDBJ databases">
        <title>The genome of dimorphic prosthecate Glycocaulis alkaliphilus 6b-8t, isolated from crude oil dictates its adaptability in petroleum environments.</title>
        <authorList>
            <person name="Wu X.-L."/>
            <person name="Geng S."/>
        </authorList>
    </citation>
    <scope>NUCLEOTIDE SEQUENCE [LARGE SCALE GENOMIC DNA]</scope>
    <source>
        <strain evidence="1 2">6B-8</strain>
    </source>
</reference>
<organism evidence="1 2">
    <name type="scientific">Glycocaulis alkaliphilus</name>
    <dbReference type="NCBI Taxonomy" id="1434191"/>
    <lineage>
        <taxon>Bacteria</taxon>
        <taxon>Pseudomonadati</taxon>
        <taxon>Pseudomonadota</taxon>
        <taxon>Alphaproteobacteria</taxon>
        <taxon>Maricaulales</taxon>
        <taxon>Maricaulaceae</taxon>
        <taxon>Glycocaulis</taxon>
    </lineage>
</organism>
<keyword evidence="2" id="KW-1185">Reference proteome</keyword>
<dbReference type="Proteomes" id="UP000286954">
    <property type="component" value="Chromosome"/>
</dbReference>
<dbReference type="KEGG" id="gak:X907_1719"/>
<evidence type="ECO:0000313" key="2">
    <source>
        <dbReference type="Proteomes" id="UP000286954"/>
    </source>
</evidence>
<proteinExistence type="predicted"/>
<protein>
    <submittedName>
        <fullName evidence="1">Uncharacterized protein</fullName>
    </submittedName>
</protein>
<evidence type="ECO:0000313" key="1">
    <source>
        <dbReference type="EMBL" id="AZU04250.1"/>
    </source>
</evidence>
<dbReference type="EMBL" id="CP018911">
    <property type="protein sequence ID" value="AZU04250.1"/>
    <property type="molecule type" value="Genomic_DNA"/>
</dbReference>